<name>A0A1Y6M1C4_ZYMTR</name>
<accession>A0A1Y6M1C4</accession>
<dbReference type="AlphaFoldDB" id="A0A1Y6M1C4"/>
<gene>
    <name evidence="1" type="ORF">ZT1A5_G11908</name>
</gene>
<protein>
    <submittedName>
        <fullName evidence="1">Uncharacterized protein</fullName>
    </submittedName>
</protein>
<organism evidence="1 2">
    <name type="scientific">Zymoseptoria tritici ST99CH_1A5</name>
    <dbReference type="NCBI Taxonomy" id="1276529"/>
    <lineage>
        <taxon>Eukaryota</taxon>
        <taxon>Fungi</taxon>
        <taxon>Dikarya</taxon>
        <taxon>Ascomycota</taxon>
        <taxon>Pezizomycotina</taxon>
        <taxon>Dothideomycetes</taxon>
        <taxon>Dothideomycetidae</taxon>
        <taxon>Mycosphaerellales</taxon>
        <taxon>Mycosphaerellaceae</taxon>
        <taxon>Zymoseptoria</taxon>
    </lineage>
</organism>
<proteinExistence type="predicted"/>
<dbReference type="Proteomes" id="UP000215453">
    <property type="component" value="Chromosome 19"/>
</dbReference>
<sequence>MSSSIRERVYLMAQSKASERINVIVTFIVGSLQEWRQMMTRAETMRILPEEADRAMGQVQIRGLHQDDKAGQAHGAGGHIGRVIVQHLVQMRNATRWESAISPSITAKEHSSLAHSAVRVVGSGILDSIVEAWCSHIGGLMDDAEARRQPAYETVGMRTQWI</sequence>
<dbReference type="EMBL" id="LT882694">
    <property type="protein sequence ID" value="SMY30455.1"/>
    <property type="molecule type" value="Genomic_DNA"/>
</dbReference>
<reference evidence="1 2" key="1">
    <citation type="submission" date="2016-10" db="EMBL/GenBank/DDBJ databases">
        <authorList>
            <person name="Varghese N."/>
        </authorList>
    </citation>
    <scope>NUCLEOTIDE SEQUENCE [LARGE SCALE GENOMIC DNA]</scope>
</reference>
<evidence type="ECO:0000313" key="1">
    <source>
        <dbReference type="EMBL" id="SMY30455.1"/>
    </source>
</evidence>
<evidence type="ECO:0000313" key="2">
    <source>
        <dbReference type="Proteomes" id="UP000215453"/>
    </source>
</evidence>